<dbReference type="AlphaFoldDB" id="A0AAN9KFW9"/>
<keyword evidence="2" id="KW-1185">Reference proteome</keyword>
<dbReference type="EMBL" id="JAYMYQ010000008">
    <property type="protein sequence ID" value="KAK7316096.1"/>
    <property type="molecule type" value="Genomic_DNA"/>
</dbReference>
<evidence type="ECO:0000313" key="1">
    <source>
        <dbReference type="EMBL" id="KAK7316096.1"/>
    </source>
</evidence>
<gene>
    <name evidence="1" type="ORF">VNO77_34810</name>
</gene>
<organism evidence="1 2">
    <name type="scientific">Canavalia gladiata</name>
    <name type="common">Sword bean</name>
    <name type="synonym">Dolichos gladiatus</name>
    <dbReference type="NCBI Taxonomy" id="3824"/>
    <lineage>
        <taxon>Eukaryota</taxon>
        <taxon>Viridiplantae</taxon>
        <taxon>Streptophyta</taxon>
        <taxon>Embryophyta</taxon>
        <taxon>Tracheophyta</taxon>
        <taxon>Spermatophyta</taxon>
        <taxon>Magnoliopsida</taxon>
        <taxon>eudicotyledons</taxon>
        <taxon>Gunneridae</taxon>
        <taxon>Pentapetalae</taxon>
        <taxon>rosids</taxon>
        <taxon>fabids</taxon>
        <taxon>Fabales</taxon>
        <taxon>Fabaceae</taxon>
        <taxon>Papilionoideae</taxon>
        <taxon>50 kb inversion clade</taxon>
        <taxon>NPAAA clade</taxon>
        <taxon>indigoferoid/millettioid clade</taxon>
        <taxon>Phaseoleae</taxon>
        <taxon>Canavalia</taxon>
    </lineage>
</organism>
<accession>A0AAN9KFW9</accession>
<name>A0AAN9KFW9_CANGL</name>
<evidence type="ECO:0000313" key="2">
    <source>
        <dbReference type="Proteomes" id="UP001367508"/>
    </source>
</evidence>
<comment type="caution">
    <text evidence="1">The sequence shown here is derived from an EMBL/GenBank/DDBJ whole genome shotgun (WGS) entry which is preliminary data.</text>
</comment>
<proteinExistence type="predicted"/>
<dbReference type="Proteomes" id="UP001367508">
    <property type="component" value="Unassembled WGS sequence"/>
</dbReference>
<sequence length="127" mass="14828">MVTQALGSSRYNNFIPSLKRSSFCPEYDIQEGIHSTHAFQIKISPVSEPTASLFPSNFLRKYNLHKSLTFAHNNPRMHLVSLMLIHAGTNICRPWEESRRENRNQLGNIWANFTYEPYPWLTRVSFK</sequence>
<reference evidence="1 2" key="1">
    <citation type="submission" date="2024-01" db="EMBL/GenBank/DDBJ databases">
        <title>The genomes of 5 underutilized Papilionoideae crops provide insights into root nodulation and disease resistanc.</title>
        <authorList>
            <person name="Jiang F."/>
        </authorList>
    </citation>
    <scope>NUCLEOTIDE SEQUENCE [LARGE SCALE GENOMIC DNA]</scope>
    <source>
        <strain evidence="1">LVBAO_FW01</strain>
        <tissue evidence="1">Leaves</tissue>
    </source>
</reference>
<protein>
    <submittedName>
        <fullName evidence="1">Uncharacterized protein</fullName>
    </submittedName>
</protein>